<name>A0A835QPX7_VANPL</name>
<feature type="transmembrane region" description="Helical" evidence="1">
    <location>
        <begin position="12"/>
        <end position="33"/>
    </location>
</feature>
<accession>A0A835QPX7</accession>
<organism evidence="2 3">
    <name type="scientific">Vanilla planifolia</name>
    <name type="common">Vanilla</name>
    <dbReference type="NCBI Taxonomy" id="51239"/>
    <lineage>
        <taxon>Eukaryota</taxon>
        <taxon>Viridiplantae</taxon>
        <taxon>Streptophyta</taxon>
        <taxon>Embryophyta</taxon>
        <taxon>Tracheophyta</taxon>
        <taxon>Spermatophyta</taxon>
        <taxon>Magnoliopsida</taxon>
        <taxon>Liliopsida</taxon>
        <taxon>Asparagales</taxon>
        <taxon>Orchidaceae</taxon>
        <taxon>Vanilloideae</taxon>
        <taxon>Vanilleae</taxon>
        <taxon>Vanilla</taxon>
    </lineage>
</organism>
<keyword evidence="1" id="KW-0472">Membrane</keyword>
<dbReference type="EMBL" id="JADCNL010000006">
    <property type="protein sequence ID" value="KAG0476554.1"/>
    <property type="molecule type" value="Genomic_DNA"/>
</dbReference>
<dbReference type="AlphaFoldDB" id="A0A835QPX7"/>
<reference evidence="2 3" key="1">
    <citation type="journal article" date="2020" name="Nat. Food">
        <title>A phased Vanilla planifolia genome enables genetic improvement of flavour and production.</title>
        <authorList>
            <person name="Hasing T."/>
            <person name="Tang H."/>
            <person name="Brym M."/>
            <person name="Khazi F."/>
            <person name="Huang T."/>
            <person name="Chambers A.H."/>
        </authorList>
    </citation>
    <scope>NUCLEOTIDE SEQUENCE [LARGE SCALE GENOMIC DNA]</scope>
    <source>
        <tissue evidence="2">Leaf</tissue>
    </source>
</reference>
<sequence length="100" mass="11113">MEVRGTFPPPSVVFASAFLFLTVGGVDFSQLFVKTLLDKFGGLALHLMNCEEVLEVSAVHIHHKVKRKVALKLRIIRHVKVPNGSKLKISKSLTSDTKIF</sequence>
<proteinExistence type="predicted"/>
<gene>
    <name evidence="2" type="ORF">HPP92_013395</name>
</gene>
<keyword evidence="1" id="KW-0812">Transmembrane</keyword>
<keyword evidence="1" id="KW-1133">Transmembrane helix</keyword>
<keyword evidence="3" id="KW-1185">Reference proteome</keyword>
<evidence type="ECO:0000313" key="2">
    <source>
        <dbReference type="EMBL" id="KAG0476554.1"/>
    </source>
</evidence>
<dbReference type="OrthoDB" id="69496at2759"/>
<comment type="caution">
    <text evidence="2">The sequence shown here is derived from an EMBL/GenBank/DDBJ whole genome shotgun (WGS) entry which is preliminary data.</text>
</comment>
<evidence type="ECO:0000313" key="3">
    <source>
        <dbReference type="Proteomes" id="UP000636800"/>
    </source>
</evidence>
<evidence type="ECO:0000256" key="1">
    <source>
        <dbReference type="SAM" id="Phobius"/>
    </source>
</evidence>
<protein>
    <submittedName>
        <fullName evidence="2">Uncharacterized protein</fullName>
    </submittedName>
</protein>
<dbReference type="Proteomes" id="UP000636800">
    <property type="component" value="Chromosome 6"/>
</dbReference>